<dbReference type="AlphaFoldDB" id="A0A0S4TT77"/>
<dbReference type="CDD" id="cd01948">
    <property type="entry name" value="EAL"/>
    <property type="match status" value="1"/>
</dbReference>
<dbReference type="SUPFAM" id="SSF141868">
    <property type="entry name" value="EAL domain-like"/>
    <property type="match status" value="1"/>
</dbReference>
<dbReference type="PROSITE" id="PS50113">
    <property type="entry name" value="PAC"/>
    <property type="match status" value="2"/>
</dbReference>
<gene>
    <name evidence="3" type="ORF">RUN39_v1_550019</name>
</gene>
<dbReference type="SUPFAM" id="SSF55785">
    <property type="entry name" value="PYP-like sensor domain (PAS domain)"/>
    <property type="match status" value="2"/>
</dbReference>
<feature type="domain" description="PAC" evidence="1">
    <location>
        <begin position="487"/>
        <end position="539"/>
    </location>
</feature>
<dbReference type="InterPro" id="IPR052155">
    <property type="entry name" value="Biofilm_reg_signaling"/>
</dbReference>
<dbReference type="SMART" id="SM00091">
    <property type="entry name" value="PAS"/>
    <property type="match status" value="2"/>
</dbReference>
<dbReference type="InterPro" id="IPR001633">
    <property type="entry name" value="EAL_dom"/>
</dbReference>
<dbReference type="PANTHER" id="PTHR44757:SF2">
    <property type="entry name" value="BIOFILM ARCHITECTURE MAINTENANCE PROTEIN MBAA"/>
    <property type="match status" value="1"/>
</dbReference>
<feature type="domain" description="EAL" evidence="2">
    <location>
        <begin position="25"/>
        <end position="275"/>
    </location>
</feature>
<dbReference type="PANTHER" id="PTHR44757">
    <property type="entry name" value="DIGUANYLATE CYCLASE DGCP"/>
    <property type="match status" value="1"/>
</dbReference>
<dbReference type="PROSITE" id="PS50883">
    <property type="entry name" value="EAL"/>
    <property type="match status" value="1"/>
</dbReference>
<dbReference type="InterPro" id="IPR000014">
    <property type="entry name" value="PAS"/>
</dbReference>
<name>A0A0S4TT77_RALSL</name>
<proteinExistence type="predicted"/>
<dbReference type="EMBL" id="LN899819">
    <property type="protein sequence ID" value="CUV13284.1"/>
    <property type="molecule type" value="Genomic_DNA"/>
</dbReference>
<dbReference type="Pfam" id="PF08447">
    <property type="entry name" value="PAS_3"/>
    <property type="match status" value="1"/>
</dbReference>
<dbReference type="InterPro" id="IPR001610">
    <property type="entry name" value="PAC"/>
</dbReference>
<dbReference type="Pfam" id="PF08448">
    <property type="entry name" value="PAS_4"/>
    <property type="match status" value="1"/>
</dbReference>
<evidence type="ECO:0000313" key="3">
    <source>
        <dbReference type="EMBL" id="CUV13284.1"/>
    </source>
</evidence>
<dbReference type="CDD" id="cd00130">
    <property type="entry name" value="PAS"/>
    <property type="match status" value="1"/>
</dbReference>
<evidence type="ECO:0000259" key="2">
    <source>
        <dbReference type="PROSITE" id="PS50883"/>
    </source>
</evidence>
<dbReference type="InterPro" id="IPR035919">
    <property type="entry name" value="EAL_sf"/>
</dbReference>
<dbReference type="Gene3D" id="3.30.450.20">
    <property type="entry name" value="PAS domain"/>
    <property type="match status" value="2"/>
</dbReference>
<protein>
    <recommendedName>
        <fullName evidence="4">Histidine kinase</fullName>
    </recommendedName>
</protein>
<feature type="domain" description="PAC" evidence="1">
    <location>
        <begin position="363"/>
        <end position="414"/>
    </location>
</feature>
<dbReference type="InterPro" id="IPR013655">
    <property type="entry name" value="PAS_fold_3"/>
</dbReference>
<dbReference type="InterPro" id="IPR000700">
    <property type="entry name" value="PAS-assoc_C"/>
</dbReference>
<evidence type="ECO:0000259" key="1">
    <source>
        <dbReference type="PROSITE" id="PS50113"/>
    </source>
</evidence>
<dbReference type="SMART" id="SM00086">
    <property type="entry name" value="PAC"/>
    <property type="match status" value="1"/>
</dbReference>
<dbReference type="NCBIfam" id="TIGR00229">
    <property type="entry name" value="sensory_box"/>
    <property type="match status" value="2"/>
</dbReference>
<accession>A0A0S4TT77</accession>
<dbReference type="InterPro" id="IPR013656">
    <property type="entry name" value="PAS_4"/>
</dbReference>
<dbReference type="InterPro" id="IPR035965">
    <property type="entry name" value="PAS-like_dom_sf"/>
</dbReference>
<dbReference type="SMART" id="SM00052">
    <property type="entry name" value="EAL"/>
    <property type="match status" value="1"/>
</dbReference>
<dbReference type="Gene3D" id="3.20.20.450">
    <property type="entry name" value="EAL domain"/>
    <property type="match status" value="1"/>
</dbReference>
<sequence>MTAFGRMLVSHEPAWNLDEKMIDAASITRERLLDALARDAIEPAFQCLVDLRDHDLKGFEVLSRWTEADLGEVPPTVFIPAAERHGLIDMLLVRVLSKACRAAAAWDGSFFLAFNLSPQQLQNAGLFSLIRAAAEAGRFPLERLQMEITESALVGDIGVAAALVGELKRAGIRIALDDFGIGFSNLERLHAFAFDKIKIDASFVQNMEGDRDSRKIVASIIGLGQSLGVDVVAEGVETRAQADILRGLGCGLGQGWLFGYPVPAPGAAAALQLGFGKPAAAEALSEASPFQRLHQLETLYRHAPVALCFVDGAERCVSANNRFLEILACAGSQFIGRHLADMACCKARVRGLQAAVHDVGQGRSPAPVEIEGQGETCYLAFVQPVHDEVGERIGTSIIMIDVTEQRRAERAIRESEEHFRCASELSPDIAWAARPDGTVNYMGPTFGAARNMSVEDRIEAWYGTMHPEDSVRVRQEWLAWLPSGQPFETTFRIKWADGSWHWVNSRARPHHGADGAIDRWYGLIVDITGRKALEHRIAVLERQLHGYRRHA</sequence>
<reference evidence="3" key="1">
    <citation type="submission" date="2015-10" db="EMBL/GenBank/DDBJ databases">
        <authorList>
            <person name="Gilbert D.G."/>
        </authorList>
    </citation>
    <scope>NUCLEOTIDE SEQUENCE</scope>
    <source>
        <strain evidence="3">Phyl III-seqv23</strain>
    </source>
</reference>
<dbReference type="Pfam" id="PF00563">
    <property type="entry name" value="EAL"/>
    <property type="match status" value="1"/>
</dbReference>
<organism evidence="3">
    <name type="scientific">Ralstonia solanacearum</name>
    <name type="common">Pseudomonas solanacearum</name>
    <dbReference type="NCBI Taxonomy" id="305"/>
    <lineage>
        <taxon>Bacteria</taxon>
        <taxon>Pseudomonadati</taxon>
        <taxon>Pseudomonadota</taxon>
        <taxon>Betaproteobacteria</taxon>
        <taxon>Burkholderiales</taxon>
        <taxon>Burkholderiaceae</taxon>
        <taxon>Ralstonia</taxon>
        <taxon>Ralstonia solanacearum species complex</taxon>
    </lineage>
</organism>
<evidence type="ECO:0008006" key="4">
    <source>
        <dbReference type="Google" id="ProtNLM"/>
    </source>
</evidence>